<keyword evidence="1" id="KW-0472">Membrane</keyword>
<dbReference type="Pfam" id="PF04892">
    <property type="entry name" value="VanZ"/>
    <property type="match status" value="1"/>
</dbReference>
<gene>
    <name evidence="3" type="ORF">GCM10012282_80000</name>
</gene>
<dbReference type="EMBL" id="BMMU01000066">
    <property type="protein sequence ID" value="GGJ71154.1"/>
    <property type="molecule type" value="Genomic_DNA"/>
</dbReference>
<sequence>MSAAVAEVPDDALLRPMLTIFWARRLYGHVRFLREPPPSGPLHSSGIGTSKQTTPGWELVMARIVLRDKTAEDRGEWVPRKPPLSTFGRVLAMMLAFAGTVVFAVVLARLTLEPSAASVPLTHNNLRPGDSIRAYLAQPMAPDTVKQLGGNIVMGIPFGVLLPVLVPRTRGLLRVAAATAFVMIFVELVQGALITGRAFDVDDVLLNTTGALIGYLLIGRRMGLAVHPRRRHWWHRVTKRQQTAQDPA</sequence>
<feature type="transmembrane region" description="Helical" evidence="1">
    <location>
        <begin position="148"/>
        <end position="166"/>
    </location>
</feature>
<keyword evidence="4" id="KW-1185">Reference proteome</keyword>
<dbReference type="AlphaFoldDB" id="A0A917PCN1"/>
<dbReference type="Proteomes" id="UP000625682">
    <property type="component" value="Unassembled WGS sequence"/>
</dbReference>
<keyword evidence="1" id="KW-1133">Transmembrane helix</keyword>
<proteinExistence type="predicted"/>
<name>A0A917PCN1_9ACTN</name>
<feature type="transmembrane region" description="Helical" evidence="1">
    <location>
        <begin position="205"/>
        <end position="226"/>
    </location>
</feature>
<accession>A0A917PCN1</accession>
<dbReference type="InterPro" id="IPR006976">
    <property type="entry name" value="VanZ-like"/>
</dbReference>
<comment type="caution">
    <text evidence="3">The sequence shown here is derived from an EMBL/GenBank/DDBJ whole genome shotgun (WGS) entry which is preliminary data.</text>
</comment>
<protein>
    <recommendedName>
        <fullName evidence="2">VanZ-like domain-containing protein</fullName>
    </recommendedName>
</protein>
<evidence type="ECO:0000313" key="4">
    <source>
        <dbReference type="Proteomes" id="UP000625682"/>
    </source>
</evidence>
<dbReference type="PANTHER" id="PTHR36834">
    <property type="entry name" value="MEMBRANE PROTEIN-RELATED"/>
    <property type="match status" value="1"/>
</dbReference>
<feature type="transmembrane region" description="Helical" evidence="1">
    <location>
        <begin position="90"/>
        <end position="112"/>
    </location>
</feature>
<feature type="transmembrane region" description="Helical" evidence="1">
    <location>
        <begin position="173"/>
        <end position="193"/>
    </location>
</feature>
<evidence type="ECO:0000313" key="3">
    <source>
        <dbReference type="EMBL" id="GGJ71154.1"/>
    </source>
</evidence>
<dbReference type="InterPro" id="IPR053150">
    <property type="entry name" value="Teicoplanin_resist-assoc"/>
</dbReference>
<evidence type="ECO:0000259" key="2">
    <source>
        <dbReference type="Pfam" id="PF04892"/>
    </source>
</evidence>
<reference evidence="3" key="2">
    <citation type="submission" date="2020-09" db="EMBL/GenBank/DDBJ databases">
        <authorList>
            <person name="Sun Q."/>
            <person name="Zhou Y."/>
        </authorList>
    </citation>
    <scope>NUCLEOTIDE SEQUENCE</scope>
    <source>
        <strain evidence="3">CGMCC 4.7272</strain>
    </source>
</reference>
<evidence type="ECO:0000256" key="1">
    <source>
        <dbReference type="SAM" id="Phobius"/>
    </source>
</evidence>
<dbReference type="PANTHER" id="PTHR36834:SF1">
    <property type="entry name" value="INTEGRAL MEMBRANE PROTEIN"/>
    <property type="match status" value="1"/>
</dbReference>
<reference evidence="3" key="1">
    <citation type="journal article" date="2014" name="Int. J. Syst. Evol. Microbiol.">
        <title>Complete genome sequence of Corynebacterium casei LMG S-19264T (=DSM 44701T), isolated from a smear-ripened cheese.</title>
        <authorList>
            <consortium name="US DOE Joint Genome Institute (JGI-PGF)"/>
            <person name="Walter F."/>
            <person name="Albersmeier A."/>
            <person name="Kalinowski J."/>
            <person name="Ruckert C."/>
        </authorList>
    </citation>
    <scope>NUCLEOTIDE SEQUENCE</scope>
    <source>
        <strain evidence="3">CGMCC 4.7272</strain>
    </source>
</reference>
<keyword evidence="1" id="KW-0812">Transmembrane</keyword>
<organism evidence="3 4">
    <name type="scientific">Streptomyces lacrimifluminis</name>
    <dbReference type="NCBI Taxonomy" id="1500077"/>
    <lineage>
        <taxon>Bacteria</taxon>
        <taxon>Bacillati</taxon>
        <taxon>Actinomycetota</taxon>
        <taxon>Actinomycetes</taxon>
        <taxon>Kitasatosporales</taxon>
        <taxon>Streptomycetaceae</taxon>
        <taxon>Streptomyces</taxon>
    </lineage>
</organism>
<feature type="domain" description="VanZ-like" evidence="2">
    <location>
        <begin position="101"/>
        <end position="218"/>
    </location>
</feature>